<proteinExistence type="predicted"/>
<dbReference type="OrthoDB" id="3269353at2759"/>
<gene>
    <name evidence="2" type="ORF">E1B28_004325</name>
</gene>
<evidence type="ECO:0000313" key="2">
    <source>
        <dbReference type="EMBL" id="KAG7096923.1"/>
    </source>
</evidence>
<dbReference type="Proteomes" id="UP001049176">
    <property type="component" value="Chromosome 2"/>
</dbReference>
<feature type="region of interest" description="Disordered" evidence="1">
    <location>
        <begin position="1169"/>
        <end position="1310"/>
    </location>
</feature>
<organism evidence="2 3">
    <name type="scientific">Marasmius oreades</name>
    <name type="common">fairy-ring Marasmius</name>
    <dbReference type="NCBI Taxonomy" id="181124"/>
    <lineage>
        <taxon>Eukaryota</taxon>
        <taxon>Fungi</taxon>
        <taxon>Dikarya</taxon>
        <taxon>Basidiomycota</taxon>
        <taxon>Agaricomycotina</taxon>
        <taxon>Agaricomycetes</taxon>
        <taxon>Agaricomycetidae</taxon>
        <taxon>Agaricales</taxon>
        <taxon>Marasmiineae</taxon>
        <taxon>Marasmiaceae</taxon>
        <taxon>Marasmius</taxon>
    </lineage>
</organism>
<feature type="compositionally biased region" description="Polar residues" evidence="1">
    <location>
        <begin position="1218"/>
        <end position="1241"/>
    </location>
</feature>
<protein>
    <submittedName>
        <fullName evidence="2">Uncharacterized protein</fullName>
    </submittedName>
</protein>
<evidence type="ECO:0000256" key="1">
    <source>
        <dbReference type="SAM" id="MobiDB-lite"/>
    </source>
</evidence>
<dbReference type="GeneID" id="66073401"/>
<reference evidence="2" key="1">
    <citation type="journal article" date="2021" name="Genome Biol. Evol.">
        <title>The assembled and annotated genome of the fairy-ring fungus Marasmius oreades.</title>
        <authorList>
            <person name="Hiltunen M."/>
            <person name="Ament-Velasquez S.L."/>
            <person name="Johannesson H."/>
        </authorList>
    </citation>
    <scope>NUCLEOTIDE SEQUENCE</scope>
    <source>
        <strain evidence="2">03SP1</strain>
    </source>
</reference>
<dbReference type="KEGG" id="more:E1B28_004325"/>
<sequence>MSRLISSPFHKPSPFVFPRTLPVTSPETNPDSAGPSGHMPEPTISVAGGIEAFHSESDILYGGTDTMGTRLRRGPSLPYHSSGIREAKERTVQRSLKSFIIVVPPSILLQEHGQLGHTLSLGPRHRLTQGMLMPLFPTMYGQLAAIAREYNFPSTAGLCLYFHYSENGVTSTPRISDDSWQMVWGPFLDGTHQPSRPPICGKIDFDIDLRYARWYHAWVASSHREHIDVPMSVVPSTAPSVAHFRTDSRNTDVDLTPHDGHGEGSAVAPQSTARHIPKKLSLVDRLDSVSIRSFSRPPSRERSGLLPPEQVVPSQVLSPIFQEDEPKTAKQELQNRVNNWRVSASLTATSLVSKQGQMSLEPANIPNSVPLDNVPDYEDGVLNLEDFAWSVSSQGPGEYDEAISIFSLHGTPSVHLTGRLQGSVCMTPSTVTSFGPSDYTLPSPIPSSERAFTPDLGYRLYEDVPLTPTTATSWGPPTEYPPSTYSTRSVFSLGLAHRLTFSRPTTPTTATSWGPASWPSSPVESAESDAVSIHLGDRGSFSCPVTPSTATSWGAPLSYPPSPASPFYVRTPDAGERIFQEGTPRKLPWVHNWPYRDTSEPSQARDEATPWAHGWPYVTEALTHMSPWIYGWPYQGTQEASRSGVLDYAGPWNHGWPYRQKAATTRMVIDNSKLSASKDMHVHFETLSTKDDAFQPGVDLRLGYPYFQLYPTGYPDNVECIYPQAIEGYLTNSQPGYPYNLYQIYPVIPKHVISSHLGPQIGRSHPDPTVYPGNLAEIYPRSAQCFPPRSLGMRQTINVRVVPSYPVFQLYHNVYPWNLEEIYPVLVIQGDDIKSGQSYPFFNLYPAVYPHFDLYPSVLKSLVPLNDLSGADPIAPPSISVDVEVWYPIMVIYRPVYPFLSVYVDLPEDILKLKTPLTIALCEYAYPDIIVYPPLLDVIESDGHLKAPPVDLGLLKYPFFDLYPATYPHFDIYPPIPGQIDSKHVTLDVIVNYPVFDLYPAIYPYMNLYPPASGKMEHEHDIHGLVNINYPVLDLYPVVYPHFSLYPPISGLTVEEYGISMRLHPKYPEFELYPSVYPHFSLWPATQPWMQSRTVTRTRKTHAQLHDLVLLEAPQITELHHEVLRTVAATGKVEKYKAHSELQELFSQPAGVGTASDIPISTVQVLEMRTESQSSQPPWIRSSSVSRRPVKIVPSPTEGLLPRSSHNSFVAEPAASQPHPNRPSQISPTESQSHSFPQVVQSLHRSASSSTSDSHAHASDRSSALPPVNERTTITSLARSSSLSDTSRSRYKTTVSTTSKSPTPLPRKRDSLVLQRVRAINASEDDDISVLSLANKFPMPPRPPLASRPPL</sequence>
<dbReference type="EMBL" id="CM032182">
    <property type="protein sequence ID" value="KAG7096923.1"/>
    <property type="molecule type" value="Genomic_DNA"/>
</dbReference>
<feature type="compositionally biased region" description="Polar residues" evidence="1">
    <location>
        <begin position="1171"/>
        <end position="1186"/>
    </location>
</feature>
<feature type="compositionally biased region" description="Low complexity" evidence="1">
    <location>
        <begin position="1242"/>
        <end position="1253"/>
    </location>
</feature>
<feature type="compositionally biased region" description="Low complexity" evidence="1">
    <location>
        <begin position="1261"/>
        <end position="1302"/>
    </location>
</feature>
<keyword evidence="3" id="KW-1185">Reference proteome</keyword>
<comment type="caution">
    <text evidence="2">The sequence shown here is derived from an EMBL/GenBank/DDBJ whole genome shotgun (WGS) entry which is preliminary data.</text>
</comment>
<evidence type="ECO:0000313" key="3">
    <source>
        <dbReference type="Proteomes" id="UP001049176"/>
    </source>
</evidence>
<name>A0A9P7UYD4_9AGAR</name>
<feature type="region of interest" description="Disordered" evidence="1">
    <location>
        <begin position="16"/>
        <end position="40"/>
    </location>
</feature>
<feature type="compositionally biased region" description="Polar residues" evidence="1">
    <location>
        <begin position="22"/>
        <end position="31"/>
    </location>
</feature>
<accession>A0A9P7UYD4</accession>
<dbReference type="RefSeq" id="XP_043013393.1">
    <property type="nucleotide sequence ID" value="XM_043148791.1"/>
</dbReference>